<dbReference type="RefSeq" id="WP_140943891.1">
    <property type="nucleotide sequence ID" value="NZ_FAOO01000001.1"/>
</dbReference>
<proteinExistence type="predicted"/>
<gene>
    <name evidence="2" type="ORF">JGI1_00073</name>
</gene>
<feature type="domain" description="Secretion system C-terminal sorting" evidence="1">
    <location>
        <begin position="425"/>
        <end position="500"/>
    </location>
</feature>
<keyword evidence="3" id="KW-1185">Reference proteome</keyword>
<protein>
    <submittedName>
        <fullName evidence="2">Por secretion system C-terminal sorting domain-containing protein</fullName>
    </submittedName>
</protein>
<dbReference type="InterPro" id="IPR026444">
    <property type="entry name" value="Secre_tail"/>
</dbReference>
<dbReference type="Pfam" id="PF18962">
    <property type="entry name" value="Por_Secre_tail"/>
    <property type="match status" value="1"/>
</dbReference>
<organism evidence="2 3">
    <name type="scientific">Candidatus Thermokryptus mobilis</name>
    <dbReference type="NCBI Taxonomy" id="1643428"/>
    <lineage>
        <taxon>Bacteria</taxon>
        <taxon>Pseudomonadati</taxon>
        <taxon>Candidatus Kryptoniota</taxon>
        <taxon>Candidatus Thermokryptus</taxon>
    </lineage>
</organism>
<name>A0A0S4MQB3_9BACT</name>
<dbReference type="Proteomes" id="UP000320623">
    <property type="component" value="Unassembled WGS sequence"/>
</dbReference>
<dbReference type="EMBL" id="FAOO01000001">
    <property type="protein sequence ID" value="CUU00776.1"/>
    <property type="molecule type" value="Genomic_DNA"/>
</dbReference>
<dbReference type="Gene3D" id="2.60.40.4070">
    <property type="match status" value="1"/>
</dbReference>
<dbReference type="SUPFAM" id="SSF89372">
    <property type="entry name" value="Fucose-specific lectin"/>
    <property type="match status" value="1"/>
</dbReference>
<dbReference type="OrthoDB" id="9811934at2"/>
<dbReference type="NCBIfam" id="TIGR04183">
    <property type="entry name" value="Por_Secre_tail"/>
    <property type="match status" value="1"/>
</dbReference>
<evidence type="ECO:0000259" key="1">
    <source>
        <dbReference type="Pfam" id="PF18962"/>
    </source>
</evidence>
<accession>A0A0S4MQB3</accession>
<evidence type="ECO:0000313" key="3">
    <source>
        <dbReference type="Proteomes" id="UP000320623"/>
    </source>
</evidence>
<sequence length="503" mass="56701">MCEENLKPRANFLLFFKIFLMFLLFNLSQSQTIGTEFPVETAPDSTFATGFAQDAQKYAIVMRRERGNVAEIVLQFHSKSDHSLITNPIVLGTTSMLKEDFDRGLPQVAFDGSRFLVVWTDGQNGGLKYRFIDGQTFALSDLYSEPTLPSYISGIGVLHFNPNLNKYFLVSEIYVANQGYYLIYNFIRPDGFLENSNQISSIPCRGEYSLAFGGSRYLVAFVKETGSYDNEIWGQLLNQDGSPIGSTFLIDGSQEPSDNPLYVTFDGSKFICFFPDEESTGWKTYARIIQSDGTIQQGRYLISENGWLSPFAIVGENKVLVTTTKVSPNPDSCFVFGRFFDLSLNPTNSEFAVFRQLAGKVPIGGIGVYENGKFYAYTNRVNLGFTNQGDVFFTNGDVYGVAISYVTNVEELWGLPERFALKQNYPNPFNPVTRIEFEVPERVNVKLIVYDILGREVKKLVNEEFEPGKYRVDFDGSGLPSGIYIYRLEAGRFVDVKKMVLVK</sequence>
<evidence type="ECO:0000313" key="2">
    <source>
        <dbReference type="EMBL" id="CUU00776.1"/>
    </source>
</evidence>
<dbReference type="AlphaFoldDB" id="A0A0S4MQB3"/>
<reference evidence="3" key="1">
    <citation type="submission" date="2015-11" db="EMBL/GenBank/DDBJ databases">
        <authorList>
            <person name="Varghese N."/>
        </authorList>
    </citation>
    <scope>NUCLEOTIDE SEQUENCE [LARGE SCALE GENOMIC DNA]</scope>
</reference>
<dbReference type="STRING" id="1643428.GCA_001442855_00069"/>